<dbReference type="GO" id="GO:0010181">
    <property type="term" value="F:FMN binding"/>
    <property type="evidence" value="ECO:0007669"/>
    <property type="project" value="TreeGrafter"/>
</dbReference>
<dbReference type="Gene3D" id="3.40.50.1950">
    <property type="entry name" value="Flavin prenyltransferase-like"/>
    <property type="match status" value="1"/>
</dbReference>
<evidence type="ECO:0000256" key="3">
    <source>
        <dbReference type="SAM" id="Phobius"/>
    </source>
</evidence>
<name>A0AAJ0DJG4_9PEZI</name>
<gene>
    <name evidence="5" type="ORF">LTR09_003843</name>
</gene>
<dbReference type="PANTHER" id="PTHR14359">
    <property type="entry name" value="HOMO-OLIGOMERIC FLAVIN CONTAINING CYS DECARBOXYLASE FAMILY"/>
    <property type="match status" value="1"/>
</dbReference>
<reference evidence="5" key="1">
    <citation type="submission" date="2023-04" db="EMBL/GenBank/DDBJ databases">
        <title>Black Yeasts Isolated from many extreme environments.</title>
        <authorList>
            <person name="Coleine C."/>
            <person name="Stajich J.E."/>
            <person name="Selbmann L."/>
        </authorList>
    </citation>
    <scope>NUCLEOTIDE SEQUENCE</scope>
    <source>
        <strain evidence="5">CCFEE 5312</strain>
    </source>
</reference>
<dbReference type="EMBL" id="JAWDJX010000009">
    <property type="protein sequence ID" value="KAK3055290.1"/>
    <property type="molecule type" value="Genomic_DNA"/>
</dbReference>
<feature type="transmembrane region" description="Helical" evidence="3">
    <location>
        <begin position="14"/>
        <end position="36"/>
    </location>
</feature>
<evidence type="ECO:0000313" key="5">
    <source>
        <dbReference type="EMBL" id="KAK3055290.1"/>
    </source>
</evidence>
<protein>
    <recommendedName>
        <fullName evidence="4">Flavoprotein domain-containing protein</fullName>
    </recommendedName>
</protein>
<dbReference type="GO" id="GO:0071513">
    <property type="term" value="C:phosphopantothenoylcysteine decarboxylase complex"/>
    <property type="evidence" value="ECO:0007669"/>
    <property type="project" value="TreeGrafter"/>
</dbReference>
<keyword evidence="3" id="KW-1133">Transmembrane helix</keyword>
<evidence type="ECO:0000256" key="1">
    <source>
        <dbReference type="ARBA" id="ARBA00022993"/>
    </source>
</evidence>
<feature type="domain" description="Flavoprotein" evidence="4">
    <location>
        <begin position="73"/>
        <end position="286"/>
    </location>
</feature>
<dbReference type="InterPro" id="IPR003382">
    <property type="entry name" value="Flavoprotein"/>
</dbReference>
<keyword evidence="1" id="KW-0173">Coenzyme A biosynthesis</keyword>
<dbReference type="Pfam" id="PF02441">
    <property type="entry name" value="Flavoprotein"/>
    <property type="match status" value="1"/>
</dbReference>
<accession>A0AAJ0DJG4</accession>
<evidence type="ECO:0000313" key="6">
    <source>
        <dbReference type="Proteomes" id="UP001271007"/>
    </source>
</evidence>
<comment type="similarity">
    <text evidence="2">Belongs to the HFCD (homooligomeric flavin containing Cys decarboxylase) superfamily.</text>
</comment>
<dbReference type="SUPFAM" id="SSF52507">
    <property type="entry name" value="Homo-oligomeric flavin-containing Cys decarboxylases, HFCD"/>
    <property type="match status" value="1"/>
</dbReference>
<dbReference type="PANTHER" id="PTHR14359:SF6">
    <property type="entry name" value="PHOSPHOPANTOTHENOYLCYSTEINE DECARBOXYLASE"/>
    <property type="match status" value="1"/>
</dbReference>
<sequence>MLSSSTLGYLWENVFLFSYIAVIAVGLVFYNAHLAYDLHRLEALGKADTTTTKRPSPSPALKASDHVNDGKYHLLLAATGSVATIKIPNILSALAKYENLSIRLLLSNSAAEFLRGQADEQPTLEQIAKIKNLDAIYRNADEWQKPWVRGDSILHIELRRWADMMVIAPLSANSLAKLALGMSHDLVSSVARAWDTTGLIDGLREGVRLASAGRDSARKVIMVAPAMNTAMWNHPVTKRHLDLLSNDWGADSRGWFEVLQPIDKGLACGDTGGGAMKEWKEIVAAIETGFPDLREREGAKKT</sequence>
<dbReference type="Proteomes" id="UP001271007">
    <property type="component" value="Unassembled WGS sequence"/>
</dbReference>
<dbReference type="GO" id="GO:0004633">
    <property type="term" value="F:phosphopantothenoylcysteine decarboxylase activity"/>
    <property type="evidence" value="ECO:0007669"/>
    <property type="project" value="TreeGrafter"/>
</dbReference>
<evidence type="ECO:0000256" key="2">
    <source>
        <dbReference type="ARBA" id="ARBA00038350"/>
    </source>
</evidence>
<comment type="caution">
    <text evidence="5">The sequence shown here is derived from an EMBL/GenBank/DDBJ whole genome shotgun (WGS) entry which is preliminary data.</text>
</comment>
<keyword evidence="3" id="KW-0812">Transmembrane</keyword>
<proteinExistence type="inferred from homology"/>
<dbReference type="InterPro" id="IPR036551">
    <property type="entry name" value="Flavin_trans-like"/>
</dbReference>
<keyword evidence="6" id="KW-1185">Reference proteome</keyword>
<keyword evidence="3" id="KW-0472">Membrane</keyword>
<evidence type="ECO:0000259" key="4">
    <source>
        <dbReference type="Pfam" id="PF02441"/>
    </source>
</evidence>
<dbReference type="GO" id="GO:0015937">
    <property type="term" value="P:coenzyme A biosynthetic process"/>
    <property type="evidence" value="ECO:0007669"/>
    <property type="project" value="UniProtKB-KW"/>
</dbReference>
<dbReference type="AlphaFoldDB" id="A0AAJ0DJG4"/>
<organism evidence="5 6">
    <name type="scientific">Extremus antarcticus</name>
    <dbReference type="NCBI Taxonomy" id="702011"/>
    <lineage>
        <taxon>Eukaryota</taxon>
        <taxon>Fungi</taxon>
        <taxon>Dikarya</taxon>
        <taxon>Ascomycota</taxon>
        <taxon>Pezizomycotina</taxon>
        <taxon>Dothideomycetes</taxon>
        <taxon>Dothideomycetidae</taxon>
        <taxon>Mycosphaerellales</taxon>
        <taxon>Extremaceae</taxon>
        <taxon>Extremus</taxon>
    </lineage>
</organism>